<dbReference type="InterPro" id="IPR039020">
    <property type="entry name" value="PaxB-like"/>
</dbReference>
<evidence type="ECO:0000256" key="4">
    <source>
        <dbReference type="ARBA" id="ARBA00023136"/>
    </source>
</evidence>
<proteinExistence type="predicted"/>
<dbReference type="Pfam" id="PF25129">
    <property type="entry name" value="Pyr4-TMTC"/>
    <property type="match status" value="1"/>
</dbReference>
<keyword evidence="8" id="KW-1185">Reference proteome</keyword>
<evidence type="ECO:0000256" key="6">
    <source>
        <dbReference type="SAM" id="Phobius"/>
    </source>
</evidence>
<feature type="region of interest" description="Disordered" evidence="5">
    <location>
        <begin position="236"/>
        <end position="270"/>
    </location>
</feature>
<name>A0A0F7FRB7_9ACTN</name>
<evidence type="ECO:0000256" key="3">
    <source>
        <dbReference type="ARBA" id="ARBA00022989"/>
    </source>
</evidence>
<dbReference type="GO" id="GO:0016020">
    <property type="term" value="C:membrane"/>
    <property type="evidence" value="ECO:0007669"/>
    <property type="project" value="UniProtKB-SubCell"/>
</dbReference>
<evidence type="ECO:0000313" key="8">
    <source>
        <dbReference type="Proteomes" id="UP000034034"/>
    </source>
</evidence>
<keyword evidence="2 6" id="KW-0812">Transmembrane</keyword>
<organism evidence="7 8">
    <name type="scientific">Streptomyces xiamenensis</name>
    <dbReference type="NCBI Taxonomy" id="408015"/>
    <lineage>
        <taxon>Bacteria</taxon>
        <taxon>Bacillati</taxon>
        <taxon>Actinomycetota</taxon>
        <taxon>Actinomycetes</taxon>
        <taxon>Kitasatosporales</taxon>
        <taxon>Streptomycetaceae</taxon>
        <taxon>Streptomyces</taxon>
    </lineage>
</organism>
<dbReference type="KEGG" id="sxi:SXIM_06230"/>
<evidence type="ECO:0000313" key="7">
    <source>
        <dbReference type="EMBL" id="AKG42007.1"/>
    </source>
</evidence>
<feature type="transmembrane region" description="Helical" evidence="6">
    <location>
        <begin position="27"/>
        <end position="48"/>
    </location>
</feature>
<feature type="transmembrane region" description="Helical" evidence="6">
    <location>
        <begin position="146"/>
        <end position="164"/>
    </location>
</feature>
<keyword evidence="3 6" id="KW-1133">Transmembrane helix</keyword>
<dbReference type="HOGENOM" id="CLU_087059_1_0_11"/>
<evidence type="ECO:0000256" key="5">
    <source>
        <dbReference type="SAM" id="MobiDB-lite"/>
    </source>
</evidence>
<dbReference type="EMBL" id="CP009922">
    <property type="protein sequence ID" value="AKG42007.1"/>
    <property type="molecule type" value="Genomic_DNA"/>
</dbReference>
<dbReference type="PATRIC" id="fig|408015.6.peg.652"/>
<dbReference type="GO" id="GO:0016829">
    <property type="term" value="F:lyase activity"/>
    <property type="evidence" value="ECO:0007669"/>
    <property type="project" value="InterPro"/>
</dbReference>
<dbReference type="PANTHER" id="PTHR42038:SF2">
    <property type="entry name" value="TERPENE CYCLASE AUSL"/>
    <property type="match status" value="1"/>
</dbReference>
<dbReference type="AlphaFoldDB" id="A0A0F7FRB7"/>
<evidence type="ECO:0000256" key="1">
    <source>
        <dbReference type="ARBA" id="ARBA00004141"/>
    </source>
</evidence>
<dbReference type="PANTHER" id="PTHR42038">
    <property type="match status" value="1"/>
</dbReference>
<keyword evidence="4 6" id="KW-0472">Membrane</keyword>
<reference evidence="7" key="1">
    <citation type="submission" date="2019-08" db="EMBL/GenBank/DDBJ databases">
        <title>Complete genome sequence of a mangrove-derived Streptomyces xiamenensis.</title>
        <authorList>
            <person name="Xu J."/>
        </authorList>
    </citation>
    <scope>NUCLEOTIDE SEQUENCE</scope>
    <source>
        <strain evidence="7">318</strain>
    </source>
</reference>
<protein>
    <submittedName>
        <fullName evidence="7">XiaH</fullName>
    </submittedName>
</protein>
<gene>
    <name evidence="7" type="ORF">SXIM_06230</name>
</gene>
<feature type="transmembrane region" description="Helical" evidence="6">
    <location>
        <begin position="55"/>
        <end position="76"/>
    </location>
</feature>
<evidence type="ECO:0000256" key="2">
    <source>
        <dbReference type="ARBA" id="ARBA00022692"/>
    </source>
</evidence>
<feature type="transmembrane region" description="Helical" evidence="6">
    <location>
        <begin position="176"/>
        <end position="196"/>
    </location>
</feature>
<dbReference type="RefSeq" id="WP_030727837.1">
    <property type="nucleotide sequence ID" value="NZ_CP009922.3"/>
</dbReference>
<dbReference type="STRING" id="408015.SXIM_06230"/>
<accession>A0A0F7FRB7</accession>
<dbReference type="Proteomes" id="UP000034034">
    <property type="component" value="Chromosome"/>
</dbReference>
<sequence length="270" mass="29562">MDWLPPFLIPMSQVAPVTVGAADVPGWLFWSVAGPTALGWIATYVLAIRLALREGWTAIPAPLVAVNFAWEFSLTFVLEQTETQRQINVLWCVFNVVLLYLAFRYGPRDYPALTLRAFRWMMTGVLLWAAVIVVVGANEFHDRDGMYTGMIIQVPLSASFLLLLKRRGSSAGQSMHIAVTKFTGSLFAGMTALVVYPSHHLLQVLVVTYVALDITYIVLLRRTMLREGRPLWALRAPASGTGPLPEPGAAPPPASLRRTAAGARSDDAAA</sequence>
<feature type="transmembrane region" description="Helical" evidence="6">
    <location>
        <begin position="118"/>
        <end position="140"/>
    </location>
</feature>
<feature type="compositionally biased region" description="Pro residues" evidence="5">
    <location>
        <begin position="244"/>
        <end position="254"/>
    </location>
</feature>
<feature type="transmembrane region" description="Helical" evidence="6">
    <location>
        <begin position="202"/>
        <end position="220"/>
    </location>
</feature>
<comment type="subcellular location">
    <subcellularLocation>
        <location evidence="1">Membrane</location>
        <topology evidence="1">Multi-pass membrane protein</topology>
    </subcellularLocation>
</comment>
<feature type="transmembrane region" description="Helical" evidence="6">
    <location>
        <begin position="88"/>
        <end position="106"/>
    </location>
</feature>